<evidence type="ECO:0000313" key="10">
    <source>
        <dbReference type="EMBL" id="SDE35241.1"/>
    </source>
</evidence>
<dbReference type="SUPFAM" id="SSF49785">
    <property type="entry name" value="Galactose-binding domain-like"/>
    <property type="match status" value="1"/>
</dbReference>
<dbReference type="EMBL" id="LT629688">
    <property type="protein sequence ID" value="SDE35241.1"/>
    <property type="molecule type" value="Genomic_DNA"/>
</dbReference>
<feature type="site" description="Important for catalytic activity, responsible for pKa modulation of the active site Glu and correct orientation of both the proton donor and substrate" evidence="5">
    <location>
        <position position="163"/>
    </location>
</feature>
<evidence type="ECO:0000313" key="11">
    <source>
        <dbReference type="Proteomes" id="UP000198546"/>
    </source>
</evidence>
<evidence type="ECO:0000259" key="9">
    <source>
        <dbReference type="PROSITE" id="PS51175"/>
    </source>
</evidence>
<feature type="chain" id="PRO_5009240694" evidence="8">
    <location>
        <begin position="29"/>
        <end position="443"/>
    </location>
</feature>
<dbReference type="InterPro" id="IPR008979">
    <property type="entry name" value="Galactose-bd-like_sf"/>
</dbReference>
<feature type="signal peptide" evidence="8">
    <location>
        <begin position="1"/>
        <end position="28"/>
    </location>
</feature>
<feature type="domain" description="CBM6" evidence="9">
    <location>
        <begin position="324"/>
        <end position="443"/>
    </location>
</feature>
<keyword evidence="3 6" id="KW-0326">Glycosidase</keyword>
<organism evidence="10 11">
    <name type="scientific">Auraticoccus monumenti</name>
    <dbReference type="NCBI Taxonomy" id="675864"/>
    <lineage>
        <taxon>Bacteria</taxon>
        <taxon>Bacillati</taxon>
        <taxon>Actinomycetota</taxon>
        <taxon>Actinomycetes</taxon>
        <taxon>Propionibacteriales</taxon>
        <taxon>Propionibacteriaceae</taxon>
        <taxon>Auraticoccus</taxon>
    </lineage>
</organism>
<dbReference type="InterPro" id="IPR051795">
    <property type="entry name" value="Glycosyl_Hydrlase_43"/>
</dbReference>
<dbReference type="Gene3D" id="2.115.10.20">
    <property type="entry name" value="Glycosyl hydrolase domain, family 43"/>
    <property type="match status" value="1"/>
</dbReference>
<dbReference type="InterPro" id="IPR006710">
    <property type="entry name" value="Glyco_hydro_43"/>
</dbReference>
<keyword evidence="2 6" id="KW-0378">Hydrolase</keyword>
<sequence length="443" mass="47448">MSRIRAALTLPLALCLLLGAGAASRAEADPGPGTRPPDLLVASDFPDPDVIEVDGTYHAYSTSSGGKGVVPHATAPSPEGPWTVQQDVFTTEPWPAWIRTTHGFWAPDVSQRRDGTFLLYFTARNDLNGRMCLGAATASSPDGPFVPRDEPLVCRPEEGGNIDASSFVDDNGATYLLYKNDGNAVRQPSVLWLQRTDAAGTRLVGQRRELLRNDRASDDGVIEAPTLVRRGDRYVLLFSAGVYSTGNYHTGYATAGRIQGPYERAYRPLLTTSSLDGAVDGPGGQDVVGDHLIFHGHLAAGGRGMYRAALGWDGDRPVVSGSRDRTEAEHGRLQDAVVRQAVDSASGDAVVGKIDHDTSHVELDVVAPETGSYTVWVRYAAGAGDATHVLTVNGADPVTVSYPARGWSVWSQVAVEVTLREGTNTIRLQHGTRYAELDFIEVA</sequence>
<dbReference type="AlphaFoldDB" id="A0A1G7C7D8"/>
<comment type="similarity">
    <text evidence="1 6">Belongs to the glycosyl hydrolase 43 family.</text>
</comment>
<dbReference type="GO" id="GO:0030246">
    <property type="term" value="F:carbohydrate binding"/>
    <property type="evidence" value="ECO:0007669"/>
    <property type="project" value="InterPro"/>
</dbReference>
<dbReference type="Gene3D" id="2.60.120.260">
    <property type="entry name" value="Galactose-binding domain-like"/>
    <property type="match status" value="1"/>
</dbReference>
<dbReference type="PROSITE" id="PS51175">
    <property type="entry name" value="CBM6"/>
    <property type="match status" value="1"/>
</dbReference>
<protein>
    <submittedName>
        <fullName evidence="10">Carbohydrate binding module (Family 35)</fullName>
    </submittedName>
</protein>
<dbReference type="PANTHER" id="PTHR42812">
    <property type="entry name" value="BETA-XYLOSIDASE"/>
    <property type="match status" value="1"/>
</dbReference>
<reference evidence="10 11" key="1">
    <citation type="submission" date="2016-10" db="EMBL/GenBank/DDBJ databases">
        <authorList>
            <person name="de Groot N.N."/>
        </authorList>
    </citation>
    <scope>NUCLEOTIDE SEQUENCE [LARGE SCALE GENOMIC DNA]</scope>
    <source>
        <strain evidence="10 11">MON 2.2</strain>
    </source>
</reference>
<evidence type="ECO:0000256" key="8">
    <source>
        <dbReference type="SAM" id="SignalP"/>
    </source>
</evidence>
<feature type="active site" description="Proton donor" evidence="4">
    <location>
        <position position="223"/>
    </location>
</feature>
<dbReference type="STRING" id="675864.SAMN04489747_3186"/>
<evidence type="ECO:0000256" key="4">
    <source>
        <dbReference type="PIRSR" id="PIRSR606710-1"/>
    </source>
</evidence>
<dbReference type="GO" id="GO:0004553">
    <property type="term" value="F:hydrolase activity, hydrolyzing O-glycosyl compounds"/>
    <property type="evidence" value="ECO:0007669"/>
    <property type="project" value="InterPro"/>
</dbReference>
<dbReference type="Pfam" id="PF04616">
    <property type="entry name" value="Glyco_hydro_43"/>
    <property type="match status" value="1"/>
</dbReference>
<evidence type="ECO:0000256" key="3">
    <source>
        <dbReference type="ARBA" id="ARBA00023295"/>
    </source>
</evidence>
<feature type="active site" description="Proton acceptor" evidence="4">
    <location>
        <position position="47"/>
    </location>
</feature>
<feature type="region of interest" description="Disordered" evidence="7">
    <location>
        <begin position="63"/>
        <end position="82"/>
    </location>
</feature>
<evidence type="ECO:0000256" key="7">
    <source>
        <dbReference type="SAM" id="MobiDB-lite"/>
    </source>
</evidence>
<dbReference type="InterPro" id="IPR005084">
    <property type="entry name" value="CBM6"/>
</dbReference>
<dbReference type="Proteomes" id="UP000198546">
    <property type="component" value="Chromosome i"/>
</dbReference>
<proteinExistence type="inferred from homology"/>
<keyword evidence="11" id="KW-1185">Reference proteome</keyword>
<evidence type="ECO:0000256" key="1">
    <source>
        <dbReference type="ARBA" id="ARBA00009865"/>
    </source>
</evidence>
<dbReference type="OrthoDB" id="9801455at2"/>
<dbReference type="PANTHER" id="PTHR42812:SF5">
    <property type="entry name" value="ENDO-ARABINASE"/>
    <property type="match status" value="1"/>
</dbReference>
<evidence type="ECO:0000256" key="2">
    <source>
        <dbReference type="ARBA" id="ARBA00022801"/>
    </source>
</evidence>
<gene>
    <name evidence="10" type="ORF">SAMN04489747_3186</name>
</gene>
<dbReference type="RefSeq" id="WP_090594892.1">
    <property type="nucleotide sequence ID" value="NZ_LT629688.1"/>
</dbReference>
<evidence type="ECO:0000256" key="6">
    <source>
        <dbReference type="RuleBase" id="RU361187"/>
    </source>
</evidence>
<evidence type="ECO:0000256" key="5">
    <source>
        <dbReference type="PIRSR" id="PIRSR606710-2"/>
    </source>
</evidence>
<dbReference type="CDD" id="cd08999">
    <property type="entry name" value="GH43_ABN-like"/>
    <property type="match status" value="1"/>
</dbReference>
<keyword evidence="8" id="KW-0732">Signal</keyword>
<dbReference type="InterPro" id="IPR023296">
    <property type="entry name" value="Glyco_hydro_beta-prop_sf"/>
</dbReference>
<dbReference type="SUPFAM" id="SSF75005">
    <property type="entry name" value="Arabinanase/levansucrase/invertase"/>
    <property type="match status" value="1"/>
</dbReference>
<dbReference type="GO" id="GO:0005975">
    <property type="term" value="P:carbohydrate metabolic process"/>
    <property type="evidence" value="ECO:0007669"/>
    <property type="project" value="InterPro"/>
</dbReference>
<name>A0A1G7C7D8_9ACTN</name>
<dbReference type="Pfam" id="PF16990">
    <property type="entry name" value="CBM_35"/>
    <property type="match status" value="1"/>
</dbReference>
<accession>A0A1G7C7D8</accession>